<proteinExistence type="predicted"/>
<name>D0Z3F1_PHODD</name>
<protein>
    <submittedName>
        <fullName evidence="1">Uncharacterized protein</fullName>
    </submittedName>
</protein>
<gene>
    <name evidence="1" type="ORF">VDA_000952</name>
</gene>
<dbReference type="AlphaFoldDB" id="D0Z3F1"/>
<dbReference type="EMBL" id="ADBS01000002">
    <property type="protein sequence ID" value="EEZ39932.1"/>
    <property type="molecule type" value="Genomic_DNA"/>
</dbReference>
<sequence length="38" mass="4071">MRVNMMGPIVLISDLLAKIKGESDPDSDESVELVPATV</sequence>
<organism evidence="1 2">
    <name type="scientific">Photobacterium damselae subsp. damselae CIP 102761</name>
    <dbReference type="NCBI Taxonomy" id="675817"/>
    <lineage>
        <taxon>Bacteria</taxon>
        <taxon>Pseudomonadati</taxon>
        <taxon>Pseudomonadota</taxon>
        <taxon>Gammaproteobacteria</taxon>
        <taxon>Vibrionales</taxon>
        <taxon>Vibrionaceae</taxon>
        <taxon>Photobacterium</taxon>
    </lineage>
</organism>
<evidence type="ECO:0000313" key="2">
    <source>
        <dbReference type="Proteomes" id="UP000003579"/>
    </source>
</evidence>
<keyword evidence="2" id="KW-1185">Reference proteome</keyword>
<dbReference type="Proteomes" id="UP000003579">
    <property type="component" value="Unassembled WGS sequence"/>
</dbReference>
<evidence type="ECO:0000313" key="1">
    <source>
        <dbReference type="EMBL" id="EEZ39932.1"/>
    </source>
</evidence>
<accession>D0Z3F1</accession>
<reference evidence="1 2" key="1">
    <citation type="submission" date="2009-11" db="EMBL/GenBank/DDBJ databases">
        <authorList>
            <consortium name="Los Alamos National Laboratory (LANL)"/>
            <consortium name="National Microbial Pathogen Data Resource (NMPDR)"/>
            <person name="Munk A.C."/>
            <person name="Tapia R."/>
            <person name="Green L."/>
            <person name="Rogers Y."/>
            <person name="Detter J.C."/>
            <person name="Bruce D."/>
            <person name="Brettin T.S."/>
            <person name="Colwell R."/>
            <person name="Huq A."/>
            <person name="Grim C.J."/>
            <person name="Hasan N.A."/>
            <person name="Vonstein V."/>
            <person name="Bartels D."/>
        </authorList>
    </citation>
    <scope>NUCLEOTIDE SEQUENCE [LARGE SCALE GENOMIC DNA]</scope>
    <source>
        <strain evidence="1 2">CIP 102761</strain>
    </source>
</reference>